<dbReference type="EMBL" id="QPKB01000011">
    <property type="protein sequence ID" value="RWR94566.1"/>
    <property type="molecule type" value="Genomic_DNA"/>
</dbReference>
<keyword evidence="2" id="KW-1185">Reference proteome</keyword>
<evidence type="ECO:0000313" key="1">
    <source>
        <dbReference type="EMBL" id="RWR94566.1"/>
    </source>
</evidence>
<gene>
    <name evidence="1" type="ORF">CKAN_02386500</name>
</gene>
<comment type="caution">
    <text evidence="1">The sequence shown here is derived from an EMBL/GenBank/DDBJ whole genome shotgun (WGS) entry which is preliminary data.</text>
</comment>
<sequence>MKFLDAIPSAVAIDINEIPISISISILHPAPGPIPPTLPVVKGAAAIYQRWAAYDVNRLIDLGLQLPQGGDWDDIINFFPRLPGAPRFSKIRSDYVVPSFWYHAQEIPENLLWQLSFRC</sequence>
<name>A0A3S3P6I4_9MAGN</name>
<evidence type="ECO:0000313" key="2">
    <source>
        <dbReference type="Proteomes" id="UP000283530"/>
    </source>
</evidence>
<proteinExistence type="predicted"/>
<reference evidence="1 2" key="1">
    <citation type="journal article" date="2019" name="Nat. Plants">
        <title>Stout camphor tree genome fills gaps in understanding of flowering plant genome evolution.</title>
        <authorList>
            <person name="Chaw S.M."/>
            <person name="Liu Y.C."/>
            <person name="Wu Y.W."/>
            <person name="Wang H.Y."/>
            <person name="Lin C.I."/>
            <person name="Wu C.S."/>
            <person name="Ke H.M."/>
            <person name="Chang L.Y."/>
            <person name="Hsu C.Y."/>
            <person name="Yang H.T."/>
            <person name="Sudianto E."/>
            <person name="Hsu M.H."/>
            <person name="Wu K.P."/>
            <person name="Wang L.N."/>
            <person name="Leebens-Mack J.H."/>
            <person name="Tsai I.J."/>
        </authorList>
    </citation>
    <scope>NUCLEOTIDE SEQUENCE [LARGE SCALE GENOMIC DNA]</scope>
    <source>
        <strain evidence="2">cv. Chaw 1501</strain>
        <tissue evidence="1">Young leaves</tissue>
    </source>
</reference>
<dbReference type="Proteomes" id="UP000283530">
    <property type="component" value="Unassembled WGS sequence"/>
</dbReference>
<accession>A0A3S3P6I4</accession>
<protein>
    <submittedName>
        <fullName evidence="1">Uncharacterized protein</fullName>
    </submittedName>
</protein>
<organism evidence="1 2">
    <name type="scientific">Cinnamomum micranthum f. kanehirae</name>
    <dbReference type="NCBI Taxonomy" id="337451"/>
    <lineage>
        <taxon>Eukaryota</taxon>
        <taxon>Viridiplantae</taxon>
        <taxon>Streptophyta</taxon>
        <taxon>Embryophyta</taxon>
        <taxon>Tracheophyta</taxon>
        <taxon>Spermatophyta</taxon>
        <taxon>Magnoliopsida</taxon>
        <taxon>Magnoliidae</taxon>
        <taxon>Laurales</taxon>
        <taxon>Lauraceae</taxon>
        <taxon>Cinnamomum</taxon>
    </lineage>
</organism>
<dbReference type="AlphaFoldDB" id="A0A3S3P6I4"/>